<name>A0A401GE03_9APHY</name>
<reference evidence="1 2" key="1">
    <citation type="journal article" date="2018" name="Sci. Rep.">
        <title>Genome sequence of the cauliflower mushroom Sparassis crispa (Hanabiratake) and its association with beneficial usage.</title>
        <authorList>
            <person name="Kiyama R."/>
            <person name="Furutani Y."/>
            <person name="Kawaguchi K."/>
            <person name="Nakanishi T."/>
        </authorList>
    </citation>
    <scope>NUCLEOTIDE SEQUENCE [LARGE SCALE GENOMIC DNA]</scope>
</reference>
<keyword evidence="2" id="KW-1185">Reference proteome</keyword>
<dbReference type="OrthoDB" id="1856718at2759"/>
<evidence type="ECO:0000313" key="1">
    <source>
        <dbReference type="EMBL" id="GBE80343.1"/>
    </source>
</evidence>
<accession>A0A401GE03</accession>
<comment type="caution">
    <text evidence="1">The sequence shown here is derived from an EMBL/GenBank/DDBJ whole genome shotgun (WGS) entry which is preliminary data.</text>
</comment>
<dbReference type="Proteomes" id="UP000287166">
    <property type="component" value="Unassembled WGS sequence"/>
</dbReference>
<dbReference type="InParanoid" id="A0A401GE03"/>
<dbReference type="EMBL" id="BFAD01000003">
    <property type="protein sequence ID" value="GBE80343.1"/>
    <property type="molecule type" value="Genomic_DNA"/>
</dbReference>
<organism evidence="1 2">
    <name type="scientific">Sparassis crispa</name>
    <dbReference type="NCBI Taxonomy" id="139825"/>
    <lineage>
        <taxon>Eukaryota</taxon>
        <taxon>Fungi</taxon>
        <taxon>Dikarya</taxon>
        <taxon>Basidiomycota</taxon>
        <taxon>Agaricomycotina</taxon>
        <taxon>Agaricomycetes</taxon>
        <taxon>Polyporales</taxon>
        <taxon>Sparassidaceae</taxon>
        <taxon>Sparassis</taxon>
    </lineage>
</organism>
<protein>
    <submittedName>
        <fullName evidence="1">Uncharacterized protein</fullName>
    </submittedName>
</protein>
<proteinExistence type="predicted"/>
<dbReference type="GeneID" id="38777260"/>
<dbReference type="STRING" id="139825.A0A401GE03"/>
<sequence>MEVCARDEGDDRHRLGVDGAFELWVDKLEDVLLALHPSRPTCALMGPLLLDYRYHTAAMSCNRWITVEDWYQDLRHF</sequence>
<gene>
    <name evidence="1" type="ORF">SCP_0300580</name>
</gene>
<dbReference type="AlphaFoldDB" id="A0A401GE03"/>
<dbReference type="RefSeq" id="XP_027611256.1">
    <property type="nucleotide sequence ID" value="XM_027755455.1"/>
</dbReference>
<evidence type="ECO:0000313" key="2">
    <source>
        <dbReference type="Proteomes" id="UP000287166"/>
    </source>
</evidence>